<evidence type="ECO:0000313" key="4">
    <source>
        <dbReference type="EMBL" id="KAG5928576.1"/>
    </source>
</evidence>
<dbReference type="SUPFAM" id="SSF48452">
    <property type="entry name" value="TPR-like"/>
    <property type="match status" value="1"/>
</dbReference>
<dbReference type="Gene3D" id="1.20.1280.50">
    <property type="match status" value="1"/>
</dbReference>
<dbReference type="CDD" id="cd09917">
    <property type="entry name" value="F-box_SF"/>
    <property type="match status" value="1"/>
</dbReference>
<dbReference type="InterPro" id="IPR032675">
    <property type="entry name" value="LRR_dom_sf"/>
</dbReference>
<dbReference type="PANTHER" id="PTHR22904:SF523">
    <property type="entry name" value="STRESS-INDUCED-PHOSPHOPROTEIN 1"/>
    <property type="match status" value="1"/>
</dbReference>
<dbReference type="InterPro" id="IPR011990">
    <property type="entry name" value="TPR-like_helical_dom_sf"/>
</dbReference>
<dbReference type="SUPFAM" id="SSF52047">
    <property type="entry name" value="RNI-like"/>
    <property type="match status" value="1"/>
</dbReference>
<evidence type="ECO:0000313" key="5">
    <source>
        <dbReference type="Proteomes" id="UP000811619"/>
    </source>
</evidence>
<sequence length="693" mass="79291">MRRLSQSLHHIMYDMMSSSRDVETEPTMADLIESGRRYYAAKRYKRALELFTKVMKSCPCARGIKRERCTCKNFEKVAAEGGSIFKEAMYTCKCDVGRTFSKCNNVHHIQALDFRAATFEALDKLDRAMKDAEWILELAPRLPDGYLRLGKVARLQKNHEYAWKIYTAGIEINKENAIGSSPKLQQLYGARKPLHRHFSRKDPLTLPTEIVMLIFSYLDFVEIPPCLCVCKQWRHTLTSPLHDRLWRNMIFPGRSMKRPPTHDVLKKMLSWAGNGGARKIVIPLPKTFLLTQQKLMLLLKASTSLEHLEIGPQSEGLLFPSIQKIWKRLRHVSIDGTGASSKPAWSTAKVHLGGFPLMFLNNAASSLEHLTVLGIPEQWYMTQLIPVLPRLKTLRMSNTSTLRDSFPILFLSEAFPRLEQLWIGPNIPNLDLNFLDGWRDKWETIWNHLQVLIFEVSSIVGPTSQVENSLLTLRCLTCLNRGNSLRHIRFDVPTENEDRHGRPRVFSNSRHLLSDAEVPQYPEFQNLHSLRSKSFCISPDVSRVVFSNALDAGKLTSFDIVFPTESLTDRVGDKSIRHLKDHDWIRGAPSIQSMGCYGFRFRSYPRNDDDLPLPQFLASFPRLETLSIFSEHYEEAEFASVVAAILKLTHLKTIYTTSVKGAVMDQLRRVAEGEGVKLTWGHPPQQWPVPLEA</sequence>
<dbReference type="SUPFAM" id="SSF81383">
    <property type="entry name" value="F-box domain"/>
    <property type="match status" value="1"/>
</dbReference>
<dbReference type="PROSITE" id="PS50181">
    <property type="entry name" value="FBOX"/>
    <property type="match status" value="1"/>
</dbReference>
<keyword evidence="2" id="KW-0802">TPR repeat</keyword>
<feature type="domain" description="F-box" evidence="3">
    <location>
        <begin position="200"/>
        <end position="249"/>
    </location>
</feature>
<name>A0A8K0JCL4_9HYPO</name>
<keyword evidence="1" id="KW-0677">Repeat</keyword>
<organism evidence="4 5">
    <name type="scientific">Claviceps africana</name>
    <dbReference type="NCBI Taxonomy" id="83212"/>
    <lineage>
        <taxon>Eukaryota</taxon>
        <taxon>Fungi</taxon>
        <taxon>Dikarya</taxon>
        <taxon>Ascomycota</taxon>
        <taxon>Pezizomycotina</taxon>
        <taxon>Sordariomycetes</taxon>
        <taxon>Hypocreomycetidae</taxon>
        <taxon>Hypocreales</taxon>
        <taxon>Clavicipitaceae</taxon>
        <taxon>Claviceps</taxon>
    </lineage>
</organism>
<protein>
    <recommendedName>
        <fullName evidence="3">F-box domain-containing protein</fullName>
    </recommendedName>
</protein>
<dbReference type="Gene3D" id="3.80.10.10">
    <property type="entry name" value="Ribonuclease Inhibitor"/>
    <property type="match status" value="1"/>
</dbReference>
<dbReference type="GO" id="GO:0051879">
    <property type="term" value="F:Hsp90 protein binding"/>
    <property type="evidence" value="ECO:0007669"/>
    <property type="project" value="TreeGrafter"/>
</dbReference>
<dbReference type="AlphaFoldDB" id="A0A8K0JCL4"/>
<dbReference type="Proteomes" id="UP000811619">
    <property type="component" value="Unassembled WGS sequence"/>
</dbReference>
<evidence type="ECO:0000256" key="1">
    <source>
        <dbReference type="ARBA" id="ARBA00022737"/>
    </source>
</evidence>
<dbReference type="PANTHER" id="PTHR22904">
    <property type="entry name" value="TPR REPEAT CONTAINING PROTEIN"/>
    <property type="match status" value="1"/>
</dbReference>
<dbReference type="InterPro" id="IPR019734">
    <property type="entry name" value="TPR_rpt"/>
</dbReference>
<dbReference type="Gene3D" id="1.25.40.10">
    <property type="entry name" value="Tetratricopeptide repeat domain"/>
    <property type="match status" value="1"/>
</dbReference>
<accession>A0A8K0JCL4</accession>
<dbReference type="InterPro" id="IPR001810">
    <property type="entry name" value="F-box_dom"/>
</dbReference>
<evidence type="ECO:0000256" key="2">
    <source>
        <dbReference type="ARBA" id="ARBA00022803"/>
    </source>
</evidence>
<dbReference type="SMART" id="SM00256">
    <property type="entry name" value="FBOX"/>
    <property type="match status" value="1"/>
</dbReference>
<dbReference type="OrthoDB" id="2254954at2759"/>
<evidence type="ECO:0000259" key="3">
    <source>
        <dbReference type="PROSITE" id="PS50181"/>
    </source>
</evidence>
<dbReference type="Pfam" id="PF12937">
    <property type="entry name" value="F-box-like"/>
    <property type="match status" value="1"/>
</dbReference>
<keyword evidence="5" id="KW-1185">Reference proteome</keyword>
<dbReference type="SMART" id="SM00028">
    <property type="entry name" value="TPR"/>
    <property type="match status" value="2"/>
</dbReference>
<reference evidence="4" key="1">
    <citation type="journal article" date="2020" name="bioRxiv">
        <title>Whole genome comparisons of ergot fungi reveals the divergence and evolution of species within the genus Claviceps are the result of varying mechanisms driving genome evolution and host range expansion.</title>
        <authorList>
            <person name="Wyka S.A."/>
            <person name="Mondo S.J."/>
            <person name="Liu M."/>
            <person name="Dettman J."/>
            <person name="Nalam V."/>
            <person name="Broders K.D."/>
        </authorList>
    </citation>
    <scope>NUCLEOTIDE SEQUENCE</scope>
    <source>
        <strain evidence="4">CCC 489</strain>
    </source>
</reference>
<dbReference type="EMBL" id="SRPY01000109">
    <property type="protein sequence ID" value="KAG5928576.1"/>
    <property type="molecule type" value="Genomic_DNA"/>
</dbReference>
<comment type="caution">
    <text evidence="4">The sequence shown here is derived from an EMBL/GenBank/DDBJ whole genome shotgun (WGS) entry which is preliminary data.</text>
</comment>
<gene>
    <name evidence="4" type="ORF">E4U42_000384</name>
</gene>
<dbReference type="InterPro" id="IPR036047">
    <property type="entry name" value="F-box-like_dom_sf"/>
</dbReference>
<proteinExistence type="predicted"/>